<dbReference type="InterPro" id="IPR050684">
    <property type="entry name" value="HTH-Siroheme_Decarb"/>
</dbReference>
<feature type="domain" description="Siroheme decarboxylase AsnC-like ligand binding" evidence="6">
    <location>
        <begin position="68"/>
        <end position="141"/>
    </location>
</feature>
<feature type="domain" description="Siroheme decarboxylase NirL-like HTH" evidence="7">
    <location>
        <begin position="8"/>
        <end position="52"/>
    </location>
</feature>
<keyword evidence="1" id="KW-0456">Lyase</keyword>
<dbReference type="RefSeq" id="WP_343896773.1">
    <property type="nucleotide sequence ID" value="NZ_BAAAFZ010000060.1"/>
</dbReference>
<evidence type="ECO:0000256" key="1">
    <source>
        <dbReference type="ARBA" id="ARBA00023239"/>
    </source>
</evidence>
<dbReference type="PANTHER" id="PTHR43413:SF1">
    <property type="entry name" value="SIROHEME DECARBOXYLASE NIRL SUBUNIT"/>
    <property type="match status" value="1"/>
</dbReference>
<dbReference type="EMBL" id="BAAAFZ010000060">
    <property type="protein sequence ID" value="GAA0594593.1"/>
    <property type="molecule type" value="Genomic_DNA"/>
</dbReference>
<dbReference type="Gene3D" id="3.30.70.3460">
    <property type="match status" value="1"/>
</dbReference>
<proteinExistence type="inferred from homology"/>
<dbReference type="Pfam" id="PF17805">
    <property type="entry name" value="AsnC_trans_reg2"/>
    <property type="match status" value="1"/>
</dbReference>
<comment type="catalytic activity">
    <reaction evidence="5">
        <text>siroheme + 2 H(+) = 12,18-didecarboxysiroheme + 2 CO2</text>
        <dbReference type="Rhea" id="RHEA:19093"/>
        <dbReference type="ChEBI" id="CHEBI:15378"/>
        <dbReference type="ChEBI" id="CHEBI:16526"/>
        <dbReference type="ChEBI" id="CHEBI:60052"/>
        <dbReference type="ChEBI" id="CHEBI:140497"/>
        <dbReference type="EC" id="4.1.1.111"/>
    </reaction>
</comment>
<evidence type="ECO:0000256" key="5">
    <source>
        <dbReference type="ARBA" id="ARBA00048470"/>
    </source>
</evidence>
<evidence type="ECO:0000256" key="2">
    <source>
        <dbReference type="ARBA" id="ARBA00023444"/>
    </source>
</evidence>
<dbReference type="Pfam" id="PF22451">
    <property type="entry name" value="NirdL-like_HTH"/>
    <property type="match status" value="1"/>
</dbReference>
<evidence type="ECO:0000256" key="3">
    <source>
        <dbReference type="ARBA" id="ARBA00023457"/>
    </source>
</evidence>
<evidence type="ECO:0000259" key="7">
    <source>
        <dbReference type="Pfam" id="PF22451"/>
    </source>
</evidence>
<dbReference type="InterPro" id="IPR019888">
    <property type="entry name" value="Tscrpt_reg_AsnC-like"/>
</dbReference>
<evidence type="ECO:0000313" key="8">
    <source>
        <dbReference type="EMBL" id="GAA0594593.1"/>
    </source>
</evidence>
<comment type="pathway">
    <text evidence="2">Porphyrin-containing compound metabolism.</text>
</comment>
<sequence>MLPLDDTDRRLLDGFQRDLPLEPRPFAAIAGDLGLAEAEVIRRLAALQEAGAVSRVGAVVRPNTAGRSTLAAMAVPEDRLGEVGALVAALPEVNHCYEREHRLNLWFVVTAADAEGVVAALARAEAATGLPVLDLPLEAEYRIDLGFPLRWT</sequence>
<dbReference type="InterPro" id="IPR036388">
    <property type="entry name" value="WH-like_DNA-bd_sf"/>
</dbReference>
<gene>
    <name evidence="8" type="ORF">GCM10009416_36050</name>
</gene>
<reference evidence="8 9" key="1">
    <citation type="journal article" date="2019" name="Int. J. Syst. Evol. Microbiol.">
        <title>The Global Catalogue of Microorganisms (GCM) 10K type strain sequencing project: providing services to taxonomists for standard genome sequencing and annotation.</title>
        <authorList>
            <consortium name="The Broad Institute Genomics Platform"/>
            <consortium name="The Broad Institute Genome Sequencing Center for Infectious Disease"/>
            <person name="Wu L."/>
            <person name="Ma J."/>
        </authorList>
    </citation>
    <scope>NUCLEOTIDE SEQUENCE [LARGE SCALE GENOMIC DNA]</scope>
    <source>
        <strain evidence="8 9">JCM 9933</strain>
    </source>
</reference>
<protein>
    <recommendedName>
        <fullName evidence="4">siroheme decarboxylase</fullName>
        <ecNumber evidence="4">4.1.1.111</ecNumber>
    </recommendedName>
</protein>
<accession>A0ABN1FNQ6</accession>
<organism evidence="8 9">
    <name type="scientific">Craurococcus roseus</name>
    <dbReference type="NCBI Taxonomy" id="77585"/>
    <lineage>
        <taxon>Bacteria</taxon>
        <taxon>Pseudomonadati</taxon>
        <taxon>Pseudomonadota</taxon>
        <taxon>Alphaproteobacteria</taxon>
        <taxon>Acetobacterales</taxon>
        <taxon>Acetobacteraceae</taxon>
        <taxon>Craurococcus</taxon>
    </lineage>
</organism>
<dbReference type="SUPFAM" id="SSF46785">
    <property type="entry name" value="Winged helix' DNA-binding domain"/>
    <property type="match status" value="1"/>
</dbReference>
<evidence type="ECO:0000313" key="9">
    <source>
        <dbReference type="Proteomes" id="UP001501588"/>
    </source>
</evidence>
<keyword evidence="9" id="KW-1185">Reference proteome</keyword>
<dbReference type="Gene3D" id="1.10.10.10">
    <property type="entry name" value="Winged helix-like DNA-binding domain superfamily/Winged helix DNA-binding domain"/>
    <property type="match status" value="1"/>
</dbReference>
<dbReference type="InterPro" id="IPR036390">
    <property type="entry name" value="WH_DNA-bd_sf"/>
</dbReference>
<dbReference type="InterPro" id="IPR053953">
    <property type="entry name" value="NirdL-like_HTH"/>
</dbReference>
<comment type="similarity">
    <text evidence="3">Belongs to the Ahb/Nir family.</text>
</comment>
<name>A0ABN1FNQ6_9PROT</name>
<dbReference type="EC" id="4.1.1.111" evidence="4"/>
<evidence type="ECO:0000259" key="6">
    <source>
        <dbReference type="Pfam" id="PF17805"/>
    </source>
</evidence>
<dbReference type="SMART" id="SM00344">
    <property type="entry name" value="HTH_ASNC"/>
    <property type="match status" value="1"/>
</dbReference>
<evidence type="ECO:0000256" key="4">
    <source>
        <dbReference type="ARBA" id="ARBA00023471"/>
    </source>
</evidence>
<dbReference type="Proteomes" id="UP001501588">
    <property type="component" value="Unassembled WGS sequence"/>
</dbReference>
<comment type="caution">
    <text evidence="8">The sequence shown here is derived from an EMBL/GenBank/DDBJ whole genome shotgun (WGS) entry which is preliminary data.</text>
</comment>
<dbReference type="InterPro" id="IPR040523">
    <property type="entry name" value="AsnC_trans_reg2"/>
</dbReference>
<dbReference type="PANTHER" id="PTHR43413">
    <property type="entry name" value="TRANSCRIPTIONAL REGULATOR, ASNC FAMILY"/>
    <property type="match status" value="1"/>
</dbReference>